<evidence type="ECO:0008006" key="4">
    <source>
        <dbReference type="Google" id="ProtNLM"/>
    </source>
</evidence>
<keyword evidence="1" id="KW-0472">Membrane</keyword>
<feature type="transmembrane region" description="Helical" evidence="1">
    <location>
        <begin position="40"/>
        <end position="63"/>
    </location>
</feature>
<dbReference type="EMBL" id="JAWJZF010000373">
    <property type="protein sequence ID" value="MDX2293998.1"/>
    <property type="molecule type" value="Genomic_DNA"/>
</dbReference>
<evidence type="ECO:0000256" key="1">
    <source>
        <dbReference type="SAM" id="Phobius"/>
    </source>
</evidence>
<protein>
    <recommendedName>
        <fullName evidence="4">Integral membrane protein</fullName>
    </recommendedName>
</protein>
<evidence type="ECO:0000313" key="2">
    <source>
        <dbReference type="EMBL" id="MDX2293998.1"/>
    </source>
</evidence>
<keyword evidence="1" id="KW-1133">Transmembrane helix</keyword>
<sequence length="67" mass="6924">MLHFSLPVIVALGFTLLWAALAAVCAVVLAWRVGQTTAAAVVWGAGTFAGAFMMMIPVITLLYGADG</sequence>
<accession>A0ABU4K8A7</accession>
<organism evidence="2 3">
    <name type="scientific">Streptomyces roseolus</name>
    <dbReference type="NCBI Taxonomy" id="67358"/>
    <lineage>
        <taxon>Bacteria</taxon>
        <taxon>Bacillati</taxon>
        <taxon>Actinomycetota</taxon>
        <taxon>Actinomycetes</taxon>
        <taxon>Kitasatosporales</taxon>
        <taxon>Streptomycetaceae</taxon>
        <taxon>Streptomyces</taxon>
    </lineage>
</organism>
<keyword evidence="3" id="KW-1185">Reference proteome</keyword>
<gene>
    <name evidence="2" type="ORF">R2363_17680</name>
</gene>
<proteinExistence type="predicted"/>
<dbReference type="Proteomes" id="UP001278571">
    <property type="component" value="Unassembled WGS sequence"/>
</dbReference>
<keyword evidence="1" id="KW-0812">Transmembrane</keyword>
<reference evidence="2 3" key="1">
    <citation type="submission" date="2023-10" db="EMBL/GenBank/DDBJ databases">
        <authorList>
            <person name="Wang X.X."/>
        </authorList>
    </citation>
    <scope>NUCLEOTIDE SEQUENCE [LARGE SCALE GENOMIC DNA]</scope>
    <source>
        <strain evidence="2 3">NBRC 12816</strain>
    </source>
</reference>
<name>A0ABU4K8A7_9ACTN</name>
<dbReference type="RefSeq" id="WP_319010318.1">
    <property type="nucleotide sequence ID" value="NZ_JAWJZF010000373.1"/>
</dbReference>
<evidence type="ECO:0000313" key="3">
    <source>
        <dbReference type="Proteomes" id="UP001278571"/>
    </source>
</evidence>
<comment type="caution">
    <text evidence="2">The sequence shown here is derived from an EMBL/GenBank/DDBJ whole genome shotgun (WGS) entry which is preliminary data.</text>
</comment>